<comment type="caution">
    <text evidence="1">The sequence shown here is derived from an EMBL/GenBank/DDBJ whole genome shotgun (WGS) entry which is preliminary data.</text>
</comment>
<name>A0A370B6M0_9ACTN</name>
<keyword evidence="2" id="KW-1185">Reference proteome</keyword>
<evidence type="ECO:0000313" key="1">
    <source>
        <dbReference type="EMBL" id="RDG37241.1"/>
    </source>
</evidence>
<dbReference type="AlphaFoldDB" id="A0A370B6M0"/>
<evidence type="ECO:0000313" key="2">
    <source>
        <dbReference type="Proteomes" id="UP000253741"/>
    </source>
</evidence>
<sequence length="288" mass="31310">MHFMNIGHTYENMARLVHAQTGKYPTAKGMSGAYRAAISNPTMRPMAAASAGLDITYEDGAWAEFCTTNGVFEHIFKGAGPTNGPSREAWDSRVAEALTLIQEINPGLRLMVDLLVTDLIILNSGADGGGSASRLPGVVVMSPGAKWGVLDYAMCLVHEAMHLNLFVGDTVYGTFTLSSRELGADRYRALSAVKIGRRRPLDKAFHAAVVTVPLMFMEHHQGKTTLVDLYTVSLRQACADLKKQREHFTAYGRMLLDELCAFGESINFDSVARATSGREYAGYVPVAV</sequence>
<dbReference type="Proteomes" id="UP000253741">
    <property type="component" value="Unassembled WGS sequence"/>
</dbReference>
<dbReference type="NCBIfam" id="TIGR04267">
    <property type="entry name" value="mod_HExxH"/>
    <property type="match status" value="1"/>
</dbReference>
<dbReference type="InterPro" id="IPR026337">
    <property type="entry name" value="AKG_HExxH"/>
</dbReference>
<protein>
    <submittedName>
        <fullName evidence="1">HEXXH motif domain-containing protein</fullName>
    </submittedName>
</protein>
<dbReference type="OrthoDB" id="7057071at2"/>
<dbReference type="EMBL" id="QQNA01000112">
    <property type="protein sequence ID" value="RDG37241.1"/>
    <property type="molecule type" value="Genomic_DNA"/>
</dbReference>
<accession>A0A370B6M0</accession>
<proteinExistence type="predicted"/>
<reference evidence="1 2" key="1">
    <citation type="submission" date="2018-07" db="EMBL/GenBank/DDBJ databases">
        <title>Streptomyces species from bats.</title>
        <authorList>
            <person name="Dunlap C."/>
        </authorList>
    </citation>
    <scope>NUCLEOTIDE SEQUENCE [LARGE SCALE GENOMIC DNA]</scope>
    <source>
        <strain evidence="1 2">AC230</strain>
    </source>
</reference>
<organism evidence="1 2">
    <name type="scientific">Streptomyces corynorhini</name>
    <dbReference type="NCBI Taxonomy" id="2282652"/>
    <lineage>
        <taxon>Bacteria</taxon>
        <taxon>Bacillati</taxon>
        <taxon>Actinomycetota</taxon>
        <taxon>Actinomycetes</taxon>
        <taxon>Kitasatosporales</taxon>
        <taxon>Streptomycetaceae</taxon>
        <taxon>Streptomyces</taxon>
    </lineage>
</organism>
<gene>
    <name evidence="1" type="ORF">DVH02_15495</name>
</gene>